<reference evidence="4" key="2">
    <citation type="submission" date="2019-01" db="EMBL/GenBank/DDBJ databases">
        <authorList>
            <consortium name="NCBI Pathogen Detection Project"/>
        </authorList>
    </citation>
    <scope>NUCLEOTIDE SEQUENCE</scope>
    <source>
        <strain evidence="4">BCW_3452</strain>
    </source>
</reference>
<keyword evidence="2" id="KW-1133">Transmembrane helix</keyword>
<dbReference type="SUPFAM" id="SSF103473">
    <property type="entry name" value="MFS general substrate transporter"/>
    <property type="match status" value="1"/>
</dbReference>
<comment type="caution">
    <text evidence="4">The sequence shown here is derived from an EMBL/GenBank/DDBJ whole genome shotgun (WGS) entry which is preliminary data.</text>
</comment>
<dbReference type="AlphaFoldDB" id="A0A2S3RZB7"/>
<proteinExistence type="predicted"/>
<dbReference type="EMBL" id="DACRBY010000007">
    <property type="protein sequence ID" value="HAS8539587.1"/>
    <property type="molecule type" value="Genomic_DNA"/>
</dbReference>
<dbReference type="GeneID" id="93898337"/>
<evidence type="ECO:0000256" key="1">
    <source>
        <dbReference type="ARBA" id="ARBA00022692"/>
    </source>
</evidence>
<accession>A0A2S3RZB7</accession>
<protein>
    <submittedName>
        <fullName evidence="4">Glycosyl transferase</fullName>
    </submittedName>
</protein>
<dbReference type="GO" id="GO:0022857">
    <property type="term" value="F:transmembrane transporter activity"/>
    <property type="evidence" value="ECO:0007669"/>
    <property type="project" value="InterPro"/>
</dbReference>
<dbReference type="InterPro" id="IPR036259">
    <property type="entry name" value="MFS_trans_sf"/>
</dbReference>
<gene>
    <name evidence="4" type="ORF">I7730_07280</name>
</gene>
<keyword evidence="1" id="KW-0812">Transmembrane</keyword>
<evidence type="ECO:0000256" key="2">
    <source>
        <dbReference type="ARBA" id="ARBA00022989"/>
    </source>
</evidence>
<dbReference type="Proteomes" id="UP000863257">
    <property type="component" value="Unassembled WGS sequence"/>
</dbReference>
<name>A0A2S3RZB7_VIBVL</name>
<dbReference type="RefSeq" id="WP_017422447.1">
    <property type="nucleotide sequence ID" value="NZ_CP014637.1"/>
</dbReference>
<evidence type="ECO:0000313" key="4">
    <source>
        <dbReference type="EMBL" id="HAS8539587.1"/>
    </source>
</evidence>
<dbReference type="NCBIfam" id="NF037959">
    <property type="entry name" value="MFS_SpdSyn"/>
    <property type="match status" value="1"/>
</dbReference>
<organism evidence="4">
    <name type="scientific">Vibrio vulnificus</name>
    <dbReference type="NCBI Taxonomy" id="672"/>
    <lineage>
        <taxon>Bacteria</taxon>
        <taxon>Pseudomonadati</taxon>
        <taxon>Pseudomonadota</taxon>
        <taxon>Gammaproteobacteria</taxon>
        <taxon>Vibrionales</taxon>
        <taxon>Vibrionaceae</taxon>
        <taxon>Vibrio</taxon>
    </lineage>
</organism>
<dbReference type="PROSITE" id="PS50850">
    <property type="entry name" value="MFS"/>
    <property type="match status" value="1"/>
</dbReference>
<dbReference type="GO" id="GO:0016740">
    <property type="term" value="F:transferase activity"/>
    <property type="evidence" value="ECO:0007669"/>
    <property type="project" value="UniProtKB-KW"/>
</dbReference>
<sequence>MRKATTSNGLILMLAFISGFSIMSIELLGGKVLAPYFGNSIYVWGSIITVFMVALSLGYLLGGNLSARHPSLKQFARFYLFGALFLLPLIFAGKPIMDFTFLWIEDPRYGSLVAAILLFFIPTVILGMISPYAVRLMVKNEQHSGQIAGRLYFVSTLGSALGTLATSFYLVLWWEINTILLTLTALLLLAGIFAYRLDTAPLFHEVELDVD</sequence>
<keyword evidence="4" id="KW-0808">Transferase</keyword>
<dbReference type="InterPro" id="IPR020846">
    <property type="entry name" value="MFS_dom"/>
</dbReference>
<reference evidence="4" key="1">
    <citation type="journal article" date="2018" name="Genome Biol.">
        <title>SKESA: strategic k-mer extension for scrupulous assemblies.</title>
        <authorList>
            <person name="Souvorov A."/>
            <person name="Agarwala R."/>
            <person name="Lipman D.J."/>
        </authorList>
    </citation>
    <scope>NUCLEOTIDE SEQUENCE</scope>
    <source>
        <strain evidence="4">BCW_3452</strain>
    </source>
</reference>
<evidence type="ECO:0000256" key="3">
    <source>
        <dbReference type="ARBA" id="ARBA00023136"/>
    </source>
</evidence>
<dbReference type="Gene3D" id="1.20.1250.20">
    <property type="entry name" value="MFS general substrate transporter like domains"/>
    <property type="match status" value="1"/>
</dbReference>
<keyword evidence="3" id="KW-0472">Membrane</keyword>